<evidence type="ECO:0000313" key="4">
    <source>
        <dbReference type="Proteomes" id="UP000499080"/>
    </source>
</evidence>
<evidence type="ECO:0000313" key="2">
    <source>
        <dbReference type="EMBL" id="GBO04319.1"/>
    </source>
</evidence>
<dbReference type="EMBL" id="BGPR01031319">
    <property type="protein sequence ID" value="GBO04319.1"/>
    <property type="molecule type" value="Genomic_DNA"/>
</dbReference>
<reference evidence="3 4" key="1">
    <citation type="journal article" date="2019" name="Sci. Rep.">
        <title>Orb-weaving spider Araneus ventricosus genome elucidates the spidroin gene catalogue.</title>
        <authorList>
            <person name="Kono N."/>
            <person name="Nakamura H."/>
            <person name="Ohtoshi R."/>
            <person name="Moran D.A.P."/>
            <person name="Shinohara A."/>
            <person name="Yoshida Y."/>
            <person name="Fujiwara M."/>
            <person name="Mori M."/>
            <person name="Tomita M."/>
            <person name="Arakawa K."/>
        </authorList>
    </citation>
    <scope>NUCLEOTIDE SEQUENCE [LARGE SCALE GENOMIC DNA]</scope>
</reference>
<sequence>MYCTLFIVTDVMRSGYRSSPFILCQKLKPVSDWSSSLTSQNSFNAGSRPFSSDERRICLFAPPSNDDTHGGKMDTGCPTARYDDPSETSGKAV</sequence>
<organism evidence="3 4">
    <name type="scientific">Araneus ventricosus</name>
    <name type="common">Orbweaver spider</name>
    <name type="synonym">Epeira ventricosa</name>
    <dbReference type="NCBI Taxonomy" id="182803"/>
    <lineage>
        <taxon>Eukaryota</taxon>
        <taxon>Metazoa</taxon>
        <taxon>Ecdysozoa</taxon>
        <taxon>Arthropoda</taxon>
        <taxon>Chelicerata</taxon>
        <taxon>Arachnida</taxon>
        <taxon>Araneae</taxon>
        <taxon>Araneomorphae</taxon>
        <taxon>Entelegynae</taxon>
        <taxon>Araneoidea</taxon>
        <taxon>Araneidae</taxon>
        <taxon>Araneus</taxon>
    </lineage>
</organism>
<dbReference type="AlphaFoldDB" id="A0A4Y2X5U8"/>
<accession>A0A4Y2X5U8</accession>
<gene>
    <name evidence="3" type="ORF">AVEN_161314_1</name>
    <name evidence="2" type="ORF">AVEN_264790_1</name>
</gene>
<evidence type="ECO:0000313" key="3">
    <source>
        <dbReference type="EMBL" id="GBO44869.1"/>
    </source>
</evidence>
<dbReference type="EMBL" id="BGPR01071776">
    <property type="protein sequence ID" value="GBO44869.1"/>
    <property type="molecule type" value="Genomic_DNA"/>
</dbReference>
<proteinExistence type="predicted"/>
<comment type="caution">
    <text evidence="3">The sequence shown here is derived from an EMBL/GenBank/DDBJ whole genome shotgun (WGS) entry which is preliminary data.</text>
</comment>
<name>A0A4Y2X5U8_ARAVE</name>
<dbReference type="Proteomes" id="UP000499080">
    <property type="component" value="Unassembled WGS sequence"/>
</dbReference>
<feature type="region of interest" description="Disordered" evidence="1">
    <location>
        <begin position="61"/>
        <end position="93"/>
    </location>
</feature>
<keyword evidence="4" id="KW-1185">Reference proteome</keyword>
<protein>
    <submittedName>
        <fullName evidence="3">Uncharacterized protein</fullName>
    </submittedName>
</protein>
<evidence type="ECO:0000256" key="1">
    <source>
        <dbReference type="SAM" id="MobiDB-lite"/>
    </source>
</evidence>